<name>A0A4Q1R9I4_9ACTN</name>
<accession>A0A4Q1R9I4</accession>
<evidence type="ECO:0000313" key="3">
    <source>
        <dbReference type="Proteomes" id="UP000289482"/>
    </source>
</evidence>
<dbReference type="AlphaFoldDB" id="A0A4Q1R9I4"/>
<feature type="compositionally biased region" description="Low complexity" evidence="1">
    <location>
        <begin position="50"/>
        <end position="63"/>
    </location>
</feature>
<proteinExistence type="predicted"/>
<keyword evidence="3" id="KW-1185">Reference proteome</keyword>
<evidence type="ECO:0000256" key="1">
    <source>
        <dbReference type="SAM" id="MobiDB-lite"/>
    </source>
</evidence>
<sequence length="83" mass="8868">MERATTLRELRSAGEQRATTSAVPDRCRPPMPLRGPEGRSATGAAFRQAGGRVPGVRTVGPLPGFRPVGPLPAKPTETVKHWL</sequence>
<feature type="compositionally biased region" description="Basic and acidic residues" evidence="1">
    <location>
        <begin position="1"/>
        <end position="14"/>
    </location>
</feature>
<protein>
    <submittedName>
        <fullName evidence="2">Uncharacterized protein</fullName>
    </submittedName>
</protein>
<comment type="caution">
    <text evidence="2">The sequence shown here is derived from an EMBL/GenBank/DDBJ whole genome shotgun (WGS) entry which is preliminary data.</text>
</comment>
<organism evidence="2 3">
    <name type="scientific">Streptomyces sioyaensis</name>
    <dbReference type="NCBI Taxonomy" id="67364"/>
    <lineage>
        <taxon>Bacteria</taxon>
        <taxon>Bacillati</taxon>
        <taxon>Actinomycetota</taxon>
        <taxon>Actinomycetes</taxon>
        <taxon>Kitasatosporales</taxon>
        <taxon>Streptomycetaceae</taxon>
        <taxon>Streptomyces</taxon>
    </lineage>
</organism>
<dbReference type="Proteomes" id="UP000289482">
    <property type="component" value="Unassembled WGS sequence"/>
</dbReference>
<gene>
    <name evidence="2" type="ORF">EST54_04425</name>
</gene>
<feature type="region of interest" description="Disordered" evidence="1">
    <location>
        <begin position="1"/>
        <end position="83"/>
    </location>
</feature>
<dbReference type="GeneID" id="95777251"/>
<evidence type="ECO:0000313" key="2">
    <source>
        <dbReference type="EMBL" id="RXS70018.1"/>
    </source>
</evidence>
<dbReference type="RefSeq" id="WP_129245204.1">
    <property type="nucleotide sequence ID" value="NZ_JABZEL010000008.1"/>
</dbReference>
<reference evidence="2 3" key="1">
    <citation type="submission" date="2019-01" db="EMBL/GenBank/DDBJ databases">
        <title>Draft genome sequences of the type strain Streptomyces sioyaensis DSM 40032 and its novel strain, TM32, a thermotolerant antibiotics-producing actinobacterium.</title>
        <authorList>
            <person name="Nakaew N."/>
            <person name="Lumyong S."/>
            <person name="Sloan W.T."/>
            <person name="Sungthong R."/>
        </authorList>
    </citation>
    <scope>NUCLEOTIDE SEQUENCE [LARGE SCALE GENOMIC DNA]</scope>
    <source>
        <strain evidence="2 3">DSM 40032</strain>
    </source>
</reference>
<dbReference type="EMBL" id="SDIF01000007">
    <property type="protein sequence ID" value="RXS70018.1"/>
    <property type="molecule type" value="Genomic_DNA"/>
</dbReference>